<accession>A0AAW1AUV3</accession>
<sequence>MKGGRKPSPARFLILAGLFSAVQAHPVKANVSLVYFNAFNQSSTNNRCECGMFGVHSPVVEARGLVVFSNSSKLQACMWDTHFAPAVSPWIALIARGNCTFTEKIQRAAKLGAVAVVVYNYAKHGNNTVHMSHPGKCYRWTWALFNSPR</sequence>
<proteinExistence type="predicted"/>
<dbReference type="AlphaFoldDB" id="A0AAW1AUV3"/>
<reference evidence="3 4" key="1">
    <citation type="journal article" date="2024" name="Proc. Natl. Acad. Sci. U.S.A.">
        <title>The genetic regulatory architecture and epigenomic basis for age-related changes in rattlesnake venom.</title>
        <authorList>
            <person name="Hogan M.P."/>
            <person name="Holding M.L."/>
            <person name="Nystrom G.S."/>
            <person name="Colston T.J."/>
            <person name="Bartlett D.A."/>
            <person name="Mason A.J."/>
            <person name="Ellsworth S.A."/>
            <person name="Rautsaw R.M."/>
            <person name="Lawrence K.C."/>
            <person name="Strickland J.L."/>
            <person name="He B."/>
            <person name="Fraser P."/>
            <person name="Margres M.J."/>
            <person name="Gilbert D.M."/>
            <person name="Gibbs H.L."/>
            <person name="Parkinson C.L."/>
            <person name="Rokyta D.R."/>
        </authorList>
    </citation>
    <scope>NUCLEOTIDE SEQUENCE [LARGE SCALE GENOMIC DNA]</scope>
    <source>
        <strain evidence="3">DRR0105</strain>
    </source>
</reference>
<evidence type="ECO:0000313" key="4">
    <source>
        <dbReference type="Proteomes" id="UP001474421"/>
    </source>
</evidence>
<keyword evidence="4" id="KW-1185">Reference proteome</keyword>
<dbReference type="Gene3D" id="3.50.30.30">
    <property type="match status" value="1"/>
</dbReference>
<feature type="signal peptide" evidence="1">
    <location>
        <begin position="1"/>
        <end position="24"/>
    </location>
</feature>
<keyword evidence="1" id="KW-0732">Signal</keyword>
<evidence type="ECO:0000259" key="2">
    <source>
        <dbReference type="Pfam" id="PF02225"/>
    </source>
</evidence>
<dbReference type="InterPro" id="IPR046450">
    <property type="entry name" value="PA_dom_sf"/>
</dbReference>
<comment type="caution">
    <text evidence="3">The sequence shown here is derived from an EMBL/GenBank/DDBJ whole genome shotgun (WGS) entry which is preliminary data.</text>
</comment>
<organism evidence="3 4">
    <name type="scientific">Crotalus adamanteus</name>
    <name type="common">Eastern diamondback rattlesnake</name>
    <dbReference type="NCBI Taxonomy" id="8729"/>
    <lineage>
        <taxon>Eukaryota</taxon>
        <taxon>Metazoa</taxon>
        <taxon>Chordata</taxon>
        <taxon>Craniata</taxon>
        <taxon>Vertebrata</taxon>
        <taxon>Euteleostomi</taxon>
        <taxon>Lepidosauria</taxon>
        <taxon>Squamata</taxon>
        <taxon>Bifurcata</taxon>
        <taxon>Unidentata</taxon>
        <taxon>Episquamata</taxon>
        <taxon>Toxicofera</taxon>
        <taxon>Serpentes</taxon>
        <taxon>Colubroidea</taxon>
        <taxon>Viperidae</taxon>
        <taxon>Crotalinae</taxon>
        <taxon>Crotalus</taxon>
    </lineage>
</organism>
<protein>
    <submittedName>
        <fullName evidence="3">E3 ubiquitin-protein ligase</fullName>
    </submittedName>
</protein>
<evidence type="ECO:0000256" key="1">
    <source>
        <dbReference type="SAM" id="SignalP"/>
    </source>
</evidence>
<feature type="domain" description="PA" evidence="2">
    <location>
        <begin position="74"/>
        <end position="124"/>
    </location>
</feature>
<dbReference type="InterPro" id="IPR003137">
    <property type="entry name" value="PA_domain"/>
</dbReference>
<feature type="chain" id="PRO_5043676677" evidence="1">
    <location>
        <begin position="25"/>
        <end position="149"/>
    </location>
</feature>
<dbReference type="Pfam" id="PF02225">
    <property type="entry name" value="PA"/>
    <property type="match status" value="1"/>
</dbReference>
<dbReference type="Proteomes" id="UP001474421">
    <property type="component" value="Unassembled WGS sequence"/>
</dbReference>
<name>A0AAW1AUV3_CROAD</name>
<dbReference type="SUPFAM" id="SSF52025">
    <property type="entry name" value="PA domain"/>
    <property type="match status" value="1"/>
</dbReference>
<dbReference type="EMBL" id="JAOTOJ010000013">
    <property type="protein sequence ID" value="KAK9393586.1"/>
    <property type="molecule type" value="Genomic_DNA"/>
</dbReference>
<evidence type="ECO:0000313" key="3">
    <source>
        <dbReference type="EMBL" id="KAK9393586.1"/>
    </source>
</evidence>
<gene>
    <name evidence="3" type="ORF">NXF25_016038</name>
</gene>